<dbReference type="AlphaFoldDB" id="A0A4P7AK82"/>
<dbReference type="KEGG" id="sgq:SGLAD_v1c08770"/>
<evidence type="ECO:0000313" key="3">
    <source>
        <dbReference type="Proteomes" id="UP000294309"/>
    </source>
</evidence>
<feature type="region of interest" description="Disordered" evidence="1">
    <location>
        <begin position="42"/>
        <end position="76"/>
    </location>
</feature>
<evidence type="ECO:0000256" key="1">
    <source>
        <dbReference type="SAM" id="MobiDB-lite"/>
    </source>
</evidence>
<keyword evidence="3" id="KW-1185">Reference proteome</keyword>
<feature type="compositionally biased region" description="Basic and acidic residues" evidence="1">
    <location>
        <begin position="232"/>
        <end position="245"/>
    </location>
</feature>
<name>A0A4P7AK82_9MOLU</name>
<dbReference type="RefSeq" id="WP_134298068.1">
    <property type="nucleotide sequence ID" value="NZ_CP038013.1"/>
</dbReference>
<feature type="region of interest" description="Disordered" evidence="1">
    <location>
        <begin position="212"/>
        <end position="245"/>
    </location>
</feature>
<proteinExistence type="predicted"/>
<sequence>MDKDKNTQSLLKADPQKRFEEIKKSDELIKGVNEKEFIRPSRLDQQINGQKNEDVNIIKPRKKQEPNFSAPERNELEKTIGELTTELRDKHEKIIKKQKMLMKEENKVNKLLNKYSKKIEVMKNKGVSEEKVEKTIELKEIYENKLSQIHQNLKLVDPQQTFDQNMSLKDRRKKIYDNAYNSETRRAQKLVAMREAALSNKKAFNWESHVDYSESVKPEKQDNSIHRRKGSWAKEVEKYNKDNEE</sequence>
<protein>
    <submittedName>
        <fullName evidence="2">Uncharacterized protein</fullName>
    </submittedName>
</protein>
<dbReference type="Proteomes" id="UP000294309">
    <property type="component" value="Chromosome"/>
</dbReference>
<accession>A0A4P7AK82</accession>
<feature type="compositionally biased region" description="Basic and acidic residues" evidence="1">
    <location>
        <begin position="212"/>
        <end position="225"/>
    </location>
</feature>
<dbReference type="EMBL" id="CP038013">
    <property type="protein sequence ID" value="QBQ08076.1"/>
    <property type="molecule type" value="Genomic_DNA"/>
</dbReference>
<evidence type="ECO:0000313" key="2">
    <source>
        <dbReference type="EMBL" id="QBQ08076.1"/>
    </source>
</evidence>
<dbReference type="OrthoDB" id="389357at2"/>
<organism evidence="2 3">
    <name type="scientific">Spiroplasma gladiatoris</name>
    <dbReference type="NCBI Taxonomy" id="2143"/>
    <lineage>
        <taxon>Bacteria</taxon>
        <taxon>Bacillati</taxon>
        <taxon>Mycoplasmatota</taxon>
        <taxon>Mollicutes</taxon>
        <taxon>Entomoplasmatales</taxon>
        <taxon>Spiroplasmataceae</taxon>
        <taxon>Spiroplasma</taxon>
    </lineage>
</organism>
<reference evidence="2 3" key="1">
    <citation type="submission" date="2019-03" db="EMBL/GenBank/DDBJ databases">
        <title>Complete genome sequence of Spiroplasma gladiatoris TG-1 (DSM 22552).</title>
        <authorList>
            <person name="Lin Y.-C."/>
            <person name="Chou L."/>
            <person name="Kuo C.-H."/>
        </authorList>
    </citation>
    <scope>NUCLEOTIDE SEQUENCE [LARGE SCALE GENOMIC DNA]</scope>
    <source>
        <strain evidence="2 3">TG-1</strain>
    </source>
</reference>
<gene>
    <name evidence="2" type="ORF">SGLAD_v1c08770</name>
</gene>